<feature type="non-terminal residue" evidence="2">
    <location>
        <position position="1"/>
    </location>
</feature>
<dbReference type="InterPro" id="IPR056273">
    <property type="entry name" value="CDK5RAP2_MYOME_CC"/>
</dbReference>
<keyword evidence="3" id="KW-1185">Reference proteome</keyword>
<dbReference type="Proteomes" id="UP001162483">
    <property type="component" value="Unassembled WGS sequence"/>
</dbReference>
<dbReference type="EMBL" id="CATNWA010002465">
    <property type="protein sequence ID" value="CAI9542920.1"/>
    <property type="molecule type" value="Genomic_DNA"/>
</dbReference>
<evidence type="ECO:0000313" key="3">
    <source>
        <dbReference type="Proteomes" id="UP001162483"/>
    </source>
</evidence>
<dbReference type="InterPro" id="IPR052593">
    <property type="entry name" value="MT-associated_AKAP9-binding"/>
</dbReference>
<dbReference type="Pfam" id="PF23246">
    <property type="entry name" value="CC_CDK5RAP2"/>
    <property type="match status" value="1"/>
</dbReference>
<gene>
    <name evidence="2" type="ORF">SPARVUS_LOCUS2181138</name>
</gene>
<accession>A0ABN9B5T6</accession>
<protein>
    <recommendedName>
        <fullName evidence="1">CDK5 regulatory subunit-associated protein 2/Myomegalin coiled coil domain-containing protein</fullName>
    </recommendedName>
</protein>
<evidence type="ECO:0000313" key="2">
    <source>
        <dbReference type="EMBL" id="CAI9542920.1"/>
    </source>
</evidence>
<proteinExistence type="predicted"/>
<dbReference type="PANTHER" id="PTHR46501">
    <property type="entry name" value="MYOMEGALIN"/>
    <property type="match status" value="1"/>
</dbReference>
<evidence type="ECO:0000259" key="1">
    <source>
        <dbReference type="Pfam" id="PF23246"/>
    </source>
</evidence>
<organism evidence="2 3">
    <name type="scientific">Staurois parvus</name>
    <dbReference type="NCBI Taxonomy" id="386267"/>
    <lineage>
        <taxon>Eukaryota</taxon>
        <taxon>Metazoa</taxon>
        <taxon>Chordata</taxon>
        <taxon>Craniata</taxon>
        <taxon>Vertebrata</taxon>
        <taxon>Euteleostomi</taxon>
        <taxon>Amphibia</taxon>
        <taxon>Batrachia</taxon>
        <taxon>Anura</taxon>
        <taxon>Neobatrachia</taxon>
        <taxon>Ranoidea</taxon>
        <taxon>Ranidae</taxon>
        <taxon>Staurois</taxon>
    </lineage>
</organism>
<name>A0ABN9B5T6_9NEOB</name>
<sequence>LFKLFEELIANKTRLSEVLQTEKQIYSCLIKCHTDCDSVSFSSKILNELLTIQALRSQLEETLMKTIEQLVALQSENIFVSGFGGGDTEFLNFPMKHDN</sequence>
<feature type="domain" description="CDK5 regulatory subunit-associated protein 2/Myomegalin coiled coil" evidence="1">
    <location>
        <begin position="2"/>
        <end position="77"/>
    </location>
</feature>
<comment type="caution">
    <text evidence="2">The sequence shown here is derived from an EMBL/GenBank/DDBJ whole genome shotgun (WGS) entry which is preliminary data.</text>
</comment>
<reference evidence="2" key="1">
    <citation type="submission" date="2023-05" db="EMBL/GenBank/DDBJ databases">
        <authorList>
            <person name="Stuckert A."/>
        </authorList>
    </citation>
    <scope>NUCLEOTIDE SEQUENCE</scope>
</reference>
<dbReference type="PANTHER" id="PTHR46501:SF10">
    <property type="entry name" value="CENTROSOMIN"/>
    <property type="match status" value="1"/>
</dbReference>